<evidence type="ECO:0000256" key="4">
    <source>
        <dbReference type="SAM" id="MobiDB-lite"/>
    </source>
</evidence>
<protein>
    <recommendedName>
        <fullName evidence="3">Protein TILLER ANGLE CONTROL 1</fullName>
    </recommendedName>
</protein>
<dbReference type="PANTHER" id="PTHR38366:SF1">
    <property type="entry name" value="PROTEIN TILLER ANGLE CONTROL 1"/>
    <property type="match status" value="1"/>
</dbReference>
<comment type="caution">
    <text evidence="5">The sequence shown here is derived from an EMBL/GenBank/DDBJ whole genome shotgun (WGS) entry which is preliminary data.</text>
</comment>
<keyword evidence="6" id="KW-1185">Reference proteome</keyword>
<evidence type="ECO:0000256" key="3">
    <source>
        <dbReference type="ARBA" id="ARBA00026138"/>
    </source>
</evidence>
<gene>
    <name evidence="5" type="ORF">CFOL_v3_09273</name>
</gene>
<proteinExistence type="inferred from homology"/>
<dbReference type="InterPro" id="IPR044989">
    <property type="entry name" value="TAC1"/>
</dbReference>
<evidence type="ECO:0000256" key="2">
    <source>
        <dbReference type="ARBA" id="ARBA00025796"/>
    </source>
</evidence>
<dbReference type="FunCoup" id="A0A1Q3BCY8">
    <property type="interactions" value="126"/>
</dbReference>
<evidence type="ECO:0000313" key="5">
    <source>
        <dbReference type="EMBL" id="GAV65759.1"/>
    </source>
</evidence>
<dbReference type="Proteomes" id="UP000187406">
    <property type="component" value="Unassembled WGS sequence"/>
</dbReference>
<organism evidence="5 6">
    <name type="scientific">Cephalotus follicularis</name>
    <name type="common">Albany pitcher plant</name>
    <dbReference type="NCBI Taxonomy" id="3775"/>
    <lineage>
        <taxon>Eukaryota</taxon>
        <taxon>Viridiplantae</taxon>
        <taxon>Streptophyta</taxon>
        <taxon>Embryophyta</taxon>
        <taxon>Tracheophyta</taxon>
        <taxon>Spermatophyta</taxon>
        <taxon>Magnoliopsida</taxon>
        <taxon>eudicotyledons</taxon>
        <taxon>Gunneridae</taxon>
        <taxon>Pentapetalae</taxon>
        <taxon>rosids</taxon>
        <taxon>fabids</taxon>
        <taxon>Oxalidales</taxon>
        <taxon>Cephalotaceae</taxon>
        <taxon>Cephalotus</taxon>
    </lineage>
</organism>
<dbReference type="AlphaFoldDB" id="A0A1Q3BCY8"/>
<keyword evidence="1" id="KW-0341">Growth regulation</keyword>
<dbReference type="EMBL" id="BDDD01000434">
    <property type="protein sequence ID" value="GAV65759.1"/>
    <property type="molecule type" value="Genomic_DNA"/>
</dbReference>
<name>A0A1Q3BCY8_CEPFO</name>
<evidence type="ECO:0000313" key="6">
    <source>
        <dbReference type="Proteomes" id="UP000187406"/>
    </source>
</evidence>
<dbReference type="InParanoid" id="A0A1Q3BCY8"/>
<dbReference type="OrthoDB" id="1922866at2759"/>
<accession>A0A1Q3BCY8</accession>
<sequence>MKIFNWVHKRFNQNVIKDGLARNVKKSESIAIDTNTKALLEQVTLVDVLDGWRDGILTIGTFGFDPLKPFNEQNGLILEREDEEEAEHYTVNSDDVSDNTNNEDEDVNLLMSTKLDHNFEGGVPLTKLGESPPYEIKSNIETLETDQGQKRKRTTLAELFYAECENKGKPISKEFDPNSGKRASLPTKTGLSFAKKLISHAGEDSSPIKKIHQLMRRMLKRKIHPELEGTAYKSNNQINPSIQELLGSKANEAGESVYLLQSPDANL</sequence>
<feature type="region of interest" description="Disordered" evidence="4">
    <location>
        <begin position="82"/>
        <end position="101"/>
    </location>
</feature>
<dbReference type="PANTHER" id="PTHR38366">
    <property type="entry name" value="NAD-DEPENDENT PROTEIN DEACETYLASE HST1-LIKE PROTEIN"/>
    <property type="match status" value="1"/>
</dbReference>
<comment type="similarity">
    <text evidence="2">Belongs to the TAC family.</text>
</comment>
<dbReference type="GO" id="GO:0001763">
    <property type="term" value="P:morphogenesis of a branching structure"/>
    <property type="evidence" value="ECO:0007669"/>
    <property type="project" value="InterPro"/>
</dbReference>
<reference evidence="6" key="1">
    <citation type="submission" date="2016-04" db="EMBL/GenBank/DDBJ databases">
        <title>Cephalotus genome sequencing.</title>
        <authorList>
            <person name="Fukushima K."/>
            <person name="Hasebe M."/>
            <person name="Fang X."/>
        </authorList>
    </citation>
    <scope>NUCLEOTIDE SEQUENCE [LARGE SCALE GENOMIC DNA]</scope>
    <source>
        <strain evidence="6">cv. St1</strain>
    </source>
</reference>
<evidence type="ECO:0000256" key="1">
    <source>
        <dbReference type="ARBA" id="ARBA00022604"/>
    </source>
</evidence>